<evidence type="ECO:0000313" key="3">
    <source>
        <dbReference type="Proteomes" id="UP000613266"/>
    </source>
</evidence>
<keyword evidence="3" id="KW-1185">Reference proteome</keyword>
<dbReference type="Pfam" id="PF12412">
    <property type="entry name" value="DUF3667"/>
    <property type="match status" value="1"/>
</dbReference>
<protein>
    <submittedName>
        <fullName evidence="2">DUF3667 domain-containing protein</fullName>
    </submittedName>
</protein>
<feature type="transmembrane region" description="Helical" evidence="1">
    <location>
        <begin position="128"/>
        <end position="148"/>
    </location>
</feature>
<dbReference type="RefSeq" id="WP_198111823.1">
    <property type="nucleotide sequence ID" value="NZ_JAEDAK010000009.1"/>
</dbReference>
<gene>
    <name evidence="2" type="ORF">I7X39_14205</name>
</gene>
<name>A0A931J8H8_9BURK</name>
<feature type="transmembrane region" description="Helical" evidence="1">
    <location>
        <begin position="185"/>
        <end position="208"/>
    </location>
</feature>
<dbReference type="AlphaFoldDB" id="A0A931J8H8"/>
<organism evidence="2 3">
    <name type="scientific">Inhella proteolytica</name>
    <dbReference type="NCBI Taxonomy" id="2795029"/>
    <lineage>
        <taxon>Bacteria</taxon>
        <taxon>Pseudomonadati</taxon>
        <taxon>Pseudomonadota</taxon>
        <taxon>Betaproteobacteria</taxon>
        <taxon>Burkholderiales</taxon>
        <taxon>Sphaerotilaceae</taxon>
        <taxon>Inhella</taxon>
    </lineage>
</organism>
<evidence type="ECO:0000256" key="1">
    <source>
        <dbReference type="SAM" id="Phobius"/>
    </source>
</evidence>
<dbReference type="Proteomes" id="UP000613266">
    <property type="component" value="Unassembled WGS sequence"/>
</dbReference>
<comment type="caution">
    <text evidence="2">The sequence shown here is derived from an EMBL/GenBank/DDBJ whole genome shotgun (WGS) entry which is preliminary data.</text>
</comment>
<feature type="transmembrane region" description="Helical" evidence="1">
    <location>
        <begin position="160"/>
        <end position="179"/>
    </location>
</feature>
<dbReference type="InterPro" id="IPR022134">
    <property type="entry name" value="DUF3667"/>
</dbReference>
<keyword evidence="1" id="KW-1133">Transmembrane helix</keyword>
<sequence>MSEARNSHCPNCGHRFGVLDRFCAQCGQTAVLHQPRFWEFVHEWVGHYVALEGALWHSLKQLVLRPGQLTLDYLEGRRARQVLPLRLFLSCSLLFFVVLGVLGTASPFDQVRAKDPAAAAFDAAALAWAPKALLLALPLYAGLLAGVFRDRRRAYGEHFVFALHLHAFWLLAATLALALNKLPGIWNWIEVLPWLAILVYQPIALHRLHSCSWWVAASRSVLLSLLHGLVVLIGVVIPVAIQQLPSRH</sequence>
<feature type="transmembrane region" description="Helical" evidence="1">
    <location>
        <begin position="87"/>
        <end position="108"/>
    </location>
</feature>
<keyword evidence="1" id="KW-0472">Membrane</keyword>
<feature type="transmembrane region" description="Helical" evidence="1">
    <location>
        <begin position="220"/>
        <end position="241"/>
    </location>
</feature>
<keyword evidence="1" id="KW-0812">Transmembrane</keyword>
<evidence type="ECO:0000313" key="2">
    <source>
        <dbReference type="EMBL" id="MBH9578055.1"/>
    </source>
</evidence>
<dbReference type="EMBL" id="JAEDAK010000009">
    <property type="protein sequence ID" value="MBH9578055.1"/>
    <property type="molecule type" value="Genomic_DNA"/>
</dbReference>
<accession>A0A931J8H8</accession>
<reference evidence="2" key="1">
    <citation type="submission" date="2020-12" db="EMBL/GenBank/DDBJ databases">
        <title>The genome sequence of Inhella sp. 1Y17.</title>
        <authorList>
            <person name="Liu Y."/>
        </authorList>
    </citation>
    <scope>NUCLEOTIDE SEQUENCE</scope>
    <source>
        <strain evidence="2">1Y17</strain>
    </source>
</reference>
<proteinExistence type="predicted"/>